<dbReference type="GO" id="GO:0008270">
    <property type="term" value="F:zinc ion binding"/>
    <property type="evidence" value="ECO:0007669"/>
    <property type="project" value="UniProtKB-KW"/>
</dbReference>
<reference evidence="7" key="1">
    <citation type="submission" date="2025-08" db="UniProtKB">
        <authorList>
            <consortium name="RefSeq"/>
        </authorList>
    </citation>
    <scope>IDENTIFICATION</scope>
    <source>
        <tissue evidence="7">Whole insect</tissue>
    </source>
</reference>
<evidence type="ECO:0000256" key="2">
    <source>
        <dbReference type="ARBA" id="ARBA00022723"/>
    </source>
</evidence>
<dbReference type="Gene3D" id="1.10.1170.10">
    <property type="entry name" value="Inhibitor Of Apoptosis Protein (2mihbC-IAP-1), Chain A"/>
    <property type="match status" value="1"/>
</dbReference>
<dbReference type="InterPro" id="IPR013083">
    <property type="entry name" value="Znf_RING/FYVE/PHD"/>
</dbReference>
<gene>
    <name evidence="7" type="primary">LOC114345147</name>
</gene>
<evidence type="ECO:0000259" key="6">
    <source>
        <dbReference type="PROSITE" id="PS50089"/>
    </source>
</evidence>
<name>A0A6P7GQ98_DIAVI</name>
<dbReference type="PROSITE" id="PS50143">
    <property type="entry name" value="BIR_REPEAT_2"/>
    <property type="match status" value="1"/>
</dbReference>
<accession>A0A6P7GQ98</accession>
<dbReference type="AlphaFoldDB" id="A0A6P7GQ98"/>
<dbReference type="RefSeq" id="XP_028151769.1">
    <property type="nucleotide sequence ID" value="XM_028295968.1"/>
</dbReference>
<dbReference type="InParanoid" id="A0A6P7GQ98"/>
<protein>
    <submittedName>
        <fullName evidence="7">Baculoviral IAP repeat-containing protein 3-like</fullName>
    </submittedName>
</protein>
<evidence type="ECO:0000256" key="1">
    <source>
        <dbReference type="ARBA" id="ARBA00006672"/>
    </source>
</evidence>
<keyword evidence="2" id="KW-0479">Metal-binding</keyword>
<dbReference type="InterPro" id="IPR001841">
    <property type="entry name" value="Znf_RING"/>
</dbReference>
<feature type="domain" description="RING-type" evidence="6">
    <location>
        <begin position="193"/>
        <end position="228"/>
    </location>
</feature>
<dbReference type="InterPro" id="IPR001370">
    <property type="entry name" value="BIR_rpt"/>
</dbReference>
<comment type="similarity">
    <text evidence="1">Belongs to the IAP family.</text>
</comment>
<sequence>MADVPPMLSFTSFSLRLATYATWPAALLIQPLEFCPAGFRYTGNSDVVLCCFCNTRLHNWPSSSKPMEAHKITCTYVKAFKQFYHLSTYEGRFQTFKNWGGSEADTYARAGFYFTGETLRYVTKQHIFLPKVRLQTLALRPGPVVSKRLVEEKKAAESGYLYSGVYQKVIHTDICVMLDVDLPPKKIDGRIVCKVCLDDEMNVLFLPCRHLAVCISCSYELEECCICRSEIYQRIRVFMYSSRQDIRNLA</sequence>
<evidence type="ECO:0000313" key="7">
    <source>
        <dbReference type="RefSeq" id="XP_028151769.1"/>
    </source>
</evidence>
<evidence type="ECO:0000256" key="3">
    <source>
        <dbReference type="ARBA" id="ARBA00022771"/>
    </source>
</evidence>
<dbReference type="Pfam" id="PF13920">
    <property type="entry name" value="zf-C3HC4_3"/>
    <property type="match status" value="1"/>
</dbReference>
<dbReference type="SMART" id="SM00238">
    <property type="entry name" value="BIR"/>
    <property type="match status" value="1"/>
</dbReference>
<dbReference type="PANTHER" id="PTHR10044">
    <property type="entry name" value="INHIBITOR OF APOPTOSIS"/>
    <property type="match status" value="1"/>
</dbReference>
<dbReference type="Gene3D" id="3.30.40.10">
    <property type="entry name" value="Zinc/RING finger domain, C3HC4 (zinc finger)"/>
    <property type="match status" value="1"/>
</dbReference>
<dbReference type="InterPro" id="IPR050784">
    <property type="entry name" value="IAP"/>
</dbReference>
<dbReference type="FunFam" id="1.10.1170.10:FF:000002">
    <property type="entry name" value="Baculoviral IAP repeat containing 7"/>
    <property type="match status" value="1"/>
</dbReference>
<evidence type="ECO:0000256" key="5">
    <source>
        <dbReference type="PROSITE-ProRule" id="PRU00175"/>
    </source>
</evidence>
<keyword evidence="4" id="KW-0862">Zinc</keyword>
<proteinExistence type="inferred from homology"/>
<dbReference type="SUPFAM" id="SSF57924">
    <property type="entry name" value="Inhibitor of apoptosis (IAP) repeat"/>
    <property type="match status" value="2"/>
</dbReference>
<organism evidence="7">
    <name type="scientific">Diabrotica virgifera virgifera</name>
    <name type="common">western corn rootworm</name>
    <dbReference type="NCBI Taxonomy" id="50390"/>
    <lineage>
        <taxon>Eukaryota</taxon>
        <taxon>Metazoa</taxon>
        <taxon>Ecdysozoa</taxon>
        <taxon>Arthropoda</taxon>
        <taxon>Hexapoda</taxon>
        <taxon>Insecta</taxon>
        <taxon>Pterygota</taxon>
        <taxon>Neoptera</taxon>
        <taxon>Endopterygota</taxon>
        <taxon>Coleoptera</taxon>
        <taxon>Polyphaga</taxon>
        <taxon>Cucujiformia</taxon>
        <taxon>Chrysomeloidea</taxon>
        <taxon>Chrysomelidae</taxon>
        <taxon>Galerucinae</taxon>
        <taxon>Diabroticina</taxon>
        <taxon>Diabroticites</taxon>
        <taxon>Diabrotica</taxon>
    </lineage>
</organism>
<dbReference type="Pfam" id="PF00653">
    <property type="entry name" value="BIR"/>
    <property type="match status" value="1"/>
</dbReference>
<keyword evidence="3 5" id="KW-0863">Zinc-finger</keyword>
<evidence type="ECO:0000256" key="4">
    <source>
        <dbReference type="ARBA" id="ARBA00022833"/>
    </source>
</evidence>
<dbReference type="PROSITE" id="PS50089">
    <property type="entry name" value="ZF_RING_2"/>
    <property type="match status" value="1"/>
</dbReference>